<dbReference type="Pfam" id="PF16796">
    <property type="entry name" value="Microtub_bd"/>
    <property type="match status" value="1"/>
</dbReference>
<evidence type="ECO:0000256" key="5">
    <source>
        <dbReference type="PROSITE-ProRule" id="PRU00283"/>
    </source>
</evidence>
<evidence type="ECO:0000256" key="3">
    <source>
        <dbReference type="ARBA" id="ARBA00022840"/>
    </source>
</evidence>
<organism evidence="7 8">
    <name type="scientific">Trifolium medium</name>
    <dbReference type="NCBI Taxonomy" id="97028"/>
    <lineage>
        <taxon>Eukaryota</taxon>
        <taxon>Viridiplantae</taxon>
        <taxon>Streptophyta</taxon>
        <taxon>Embryophyta</taxon>
        <taxon>Tracheophyta</taxon>
        <taxon>Spermatophyta</taxon>
        <taxon>Magnoliopsida</taxon>
        <taxon>eudicotyledons</taxon>
        <taxon>Gunneridae</taxon>
        <taxon>Pentapetalae</taxon>
        <taxon>rosids</taxon>
        <taxon>fabids</taxon>
        <taxon>Fabales</taxon>
        <taxon>Fabaceae</taxon>
        <taxon>Papilionoideae</taxon>
        <taxon>50 kb inversion clade</taxon>
        <taxon>NPAAA clade</taxon>
        <taxon>Hologalegina</taxon>
        <taxon>IRL clade</taxon>
        <taxon>Trifolieae</taxon>
        <taxon>Trifolium</taxon>
    </lineage>
</organism>
<dbReference type="GO" id="GO:0007018">
    <property type="term" value="P:microtubule-based movement"/>
    <property type="evidence" value="ECO:0007669"/>
    <property type="project" value="InterPro"/>
</dbReference>
<evidence type="ECO:0000259" key="6">
    <source>
        <dbReference type="PROSITE" id="PS50067"/>
    </source>
</evidence>
<name>A0A392NPX7_9FABA</name>
<comment type="caution">
    <text evidence="5">Lacks conserved residue(s) required for the propagation of feature annotation.</text>
</comment>
<dbReference type="GO" id="GO:0003777">
    <property type="term" value="F:microtubule motor activity"/>
    <property type="evidence" value="ECO:0007669"/>
    <property type="project" value="InterPro"/>
</dbReference>
<evidence type="ECO:0000313" key="7">
    <source>
        <dbReference type="EMBL" id="MCI01444.1"/>
    </source>
</evidence>
<dbReference type="InterPro" id="IPR027640">
    <property type="entry name" value="Kinesin-like_fam"/>
</dbReference>
<dbReference type="AlphaFoldDB" id="A0A392NPX7"/>
<dbReference type="Proteomes" id="UP000265520">
    <property type="component" value="Unassembled WGS sequence"/>
</dbReference>
<keyword evidence="8" id="KW-1185">Reference proteome</keyword>
<sequence>ELKGNIRVFCRVRPLLADDGHAADMVVSFPSSTEALGRGVELAQNGQKYSFTFDKVFNHKASQEHVFTEISQLVQSALDGYKILIIL</sequence>
<dbReference type="InterPro" id="IPR001752">
    <property type="entry name" value="Kinesin_motor_dom"/>
</dbReference>
<dbReference type="InterPro" id="IPR036961">
    <property type="entry name" value="Kinesin_motor_dom_sf"/>
</dbReference>
<keyword evidence="3" id="KW-0067">ATP-binding</keyword>
<dbReference type="GO" id="GO:0008017">
    <property type="term" value="F:microtubule binding"/>
    <property type="evidence" value="ECO:0007669"/>
    <property type="project" value="InterPro"/>
</dbReference>
<dbReference type="PANTHER" id="PTHR47972">
    <property type="entry name" value="KINESIN-LIKE PROTEIN KLP-3"/>
    <property type="match status" value="1"/>
</dbReference>
<dbReference type="EMBL" id="LXQA010046158">
    <property type="protein sequence ID" value="MCI01444.1"/>
    <property type="molecule type" value="Genomic_DNA"/>
</dbReference>
<accession>A0A392NPX7</accession>
<feature type="domain" description="Kinesin motor" evidence="6">
    <location>
        <begin position="5"/>
        <end position="87"/>
    </location>
</feature>
<dbReference type="InterPro" id="IPR031852">
    <property type="entry name" value="Vik1/Cik1_MT-bd"/>
</dbReference>
<evidence type="ECO:0000256" key="2">
    <source>
        <dbReference type="ARBA" id="ARBA00022741"/>
    </source>
</evidence>
<dbReference type="InterPro" id="IPR027417">
    <property type="entry name" value="P-loop_NTPase"/>
</dbReference>
<reference evidence="7 8" key="1">
    <citation type="journal article" date="2018" name="Front. Plant Sci.">
        <title>Red Clover (Trifolium pratense) and Zigzag Clover (T. medium) - A Picture of Genomic Similarities and Differences.</title>
        <authorList>
            <person name="Dluhosova J."/>
            <person name="Istvanek J."/>
            <person name="Nedelnik J."/>
            <person name="Repkova J."/>
        </authorList>
    </citation>
    <scope>NUCLEOTIDE SEQUENCE [LARGE SCALE GENOMIC DNA]</scope>
    <source>
        <strain evidence="8">cv. 10/8</strain>
        <tissue evidence="7">Leaf</tissue>
    </source>
</reference>
<dbReference type="PANTHER" id="PTHR47972:SF45">
    <property type="entry name" value="PROTEIN CLARET SEGREGATIONAL"/>
    <property type="match status" value="1"/>
</dbReference>
<protein>
    <submittedName>
        <fullName evidence="7">Kinesin-1-like</fullName>
    </submittedName>
</protein>
<dbReference type="GO" id="GO:0005524">
    <property type="term" value="F:ATP binding"/>
    <property type="evidence" value="ECO:0007669"/>
    <property type="project" value="UniProtKB-KW"/>
</dbReference>
<keyword evidence="4" id="KW-0505">Motor protein</keyword>
<dbReference type="Gene3D" id="3.40.850.10">
    <property type="entry name" value="Kinesin motor domain"/>
    <property type="match status" value="1"/>
</dbReference>
<keyword evidence="2" id="KW-0547">Nucleotide-binding</keyword>
<comment type="caution">
    <text evidence="7">The sequence shown here is derived from an EMBL/GenBank/DDBJ whole genome shotgun (WGS) entry which is preliminary data.</text>
</comment>
<proteinExistence type="inferred from homology"/>
<gene>
    <name evidence="7" type="ORF">A2U01_0022469</name>
</gene>
<evidence type="ECO:0000313" key="8">
    <source>
        <dbReference type="Proteomes" id="UP000265520"/>
    </source>
</evidence>
<evidence type="ECO:0000256" key="1">
    <source>
        <dbReference type="ARBA" id="ARBA00022701"/>
    </source>
</evidence>
<dbReference type="PROSITE" id="PS50067">
    <property type="entry name" value="KINESIN_MOTOR_2"/>
    <property type="match status" value="1"/>
</dbReference>
<feature type="non-terminal residue" evidence="7">
    <location>
        <position position="1"/>
    </location>
</feature>
<dbReference type="GO" id="GO:0005874">
    <property type="term" value="C:microtubule"/>
    <property type="evidence" value="ECO:0007669"/>
    <property type="project" value="UniProtKB-KW"/>
</dbReference>
<evidence type="ECO:0000256" key="4">
    <source>
        <dbReference type="ARBA" id="ARBA00023175"/>
    </source>
</evidence>
<keyword evidence="1" id="KW-0493">Microtubule</keyword>
<dbReference type="SUPFAM" id="SSF52540">
    <property type="entry name" value="P-loop containing nucleoside triphosphate hydrolases"/>
    <property type="match status" value="1"/>
</dbReference>
<comment type="similarity">
    <text evidence="5">Belongs to the TRAFAC class myosin-kinesin ATPase superfamily. Kinesin family.</text>
</comment>